<dbReference type="EMBL" id="LANI01000031">
    <property type="protein sequence ID" value="KKJ75504.1"/>
    <property type="molecule type" value="Genomic_DNA"/>
</dbReference>
<dbReference type="PANTHER" id="PTHR34182">
    <property type="entry name" value="PROTEIN-EXPORT MEMBRANE PROTEIN SECG"/>
    <property type="match status" value="1"/>
</dbReference>
<evidence type="ECO:0000313" key="14">
    <source>
        <dbReference type="Proteomes" id="UP000034491"/>
    </source>
</evidence>
<comment type="caution">
    <text evidence="12">Lacks conserved residue(s) required for the propagation of feature annotation.</text>
</comment>
<dbReference type="NCBIfam" id="TIGR00810">
    <property type="entry name" value="secG"/>
    <property type="match status" value="1"/>
</dbReference>
<evidence type="ECO:0000256" key="1">
    <source>
        <dbReference type="ARBA" id="ARBA00004651"/>
    </source>
</evidence>
<dbReference type="GO" id="GO:0009306">
    <property type="term" value="P:protein secretion"/>
    <property type="evidence" value="ECO:0007669"/>
    <property type="project" value="UniProtKB-UniRule"/>
</dbReference>
<dbReference type="InterPro" id="IPR004692">
    <property type="entry name" value="SecG"/>
</dbReference>
<dbReference type="PATRIC" id="fig|1549748.8.peg.2888"/>
<evidence type="ECO:0000256" key="5">
    <source>
        <dbReference type="ARBA" id="ARBA00022475"/>
    </source>
</evidence>
<comment type="subcellular location">
    <subcellularLocation>
        <location evidence="1 12">Cell membrane</location>
        <topology evidence="1 12">Multi-pass membrane protein</topology>
    </subcellularLocation>
</comment>
<dbReference type="Proteomes" id="UP000034491">
    <property type="component" value="Unassembled WGS sequence"/>
</dbReference>
<evidence type="ECO:0000256" key="7">
    <source>
        <dbReference type="ARBA" id="ARBA00022927"/>
    </source>
</evidence>
<comment type="similarity">
    <text evidence="2 12">Belongs to the SecG family.</text>
</comment>
<comment type="caution">
    <text evidence="13">The sequence shown here is derived from an EMBL/GenBank/DDBJ whole genome shotgun (WGS) entry which is preliminary data.</text>
</comment>
<name>A0A0M2R4X5_9PROT</name>
<dbReference type="STRING" id="1549748.WH95_18085"/>
<evidence type="ECO:0000256" key="11">
    <source>
        <dbReference type="ARBA" id="ARBA00025182"/>
    </source>
</evidence>
<dbReference type="PANTHER" id="PTHR34182:SF1">
    <property type="entry name" value="PROTEIN-EXPORT MEMBRANE PROTEIN SECG"/>
    <property type="match status" value="1"/>
</dbReference>
<keyword evidence="5 12" id="KW-1003">Cell membrane</keyword>
<dbReference type="OrthoDB" id="8481695at2"/>
<protein>
    <recommendedName>
        <fullName evidence="3 12">Protein-export membrane protein SecG</fullName>
    </recommendedName>
</protein>
<organism evidence="13 14">
    <name type="scientific">Kiloniella litopenaei</name>
    <dbReference type="NCBI Taxonomy" id="1549748"/>
    <lineage>
        <taxon>Bacteria</taxon>
        <taxon>Pseudomonadati</taxon>
        <taxon>Pseudomonadota</taxon>
        <taxon>Alphaproteobacteria</taxon>
        <taxon>Rhodospirillales</taxon>
        <taxon>Kiloniellaceae</taxon>
        <taxon>Kiloniella</taxon>
    </lineage>
</organism>
<evidence type="ECO:0000313" key="13">
    <source>
        <dbReference type="EMBL" id="KKJ75504.1"/>
    </source>
</evidence>
<evidence type="ECO:0000256" key="3">
    <source>
        <dbReference type="ARBA" id="ARBA00017876"/>
    </source>
</evidence>
<evidence type="ECO:0000256" key="12">
    <source>
        <dbReference type="RuleBase" id="RU365087"/>
    </source>
</evidence>
<dbReference type="PRINTS" id="PR01651">
    <property type="entry name" value="SECGEXPORT"/>
</dbReference>
<evidence type="ECO:0000256" key="4">
    <source>
        <dbReference type="ARBA" id="ARBA00022448"/>
    </source>
</evidence>
<evidence type="ECO:0000256" key="8">
    <source>
        <dbReference type="ARBA" id="ARBA00022989"/>
    </source>
</evidence>
<keyword evidence="4 12" id="KW-0813">Transport</keyword>
<reference evidence="13 14" key="1">
    <citation type="submission" date="2015-03" db="EMBL/GenBank/DDBJ databases">
        <title>Genome sequence of Kiloniella sp. P1-1, isolated from the gut microflora of Pacific white shrimp, Penaeus vannamei.</title>
        <authorList>
            <person name="Shao Z."/>
            <person name="Wang L."/>
            <person name="Li X."/>
        </authorList>
    </citation>
    <scope>NUCLEOTIDE SEQUENCE [LARGE SCALE GENOMIC DNA]</scope>
    <source>
        <strain evidence="13 14">P1-1</strain>
    </source>
</reference>
<dbReference type="GO" id="GO:0005886">
    <property type="term" value="C:plasma membrane"/>
    <property type="evidence" value="ECO:0007669"/>
    <property type="project" value="UniProtKB-SubCell"/>
</dbReference>
<proteinExistence type="inferred from homology"/>
<keyword evidence="14" id="KW-1185">Reference proteome</keyword>
<keyword evidence="6 12" id="KW-0812">Transmembrane</keyword>
<dbReference type="GO" id="GO:0043952">
    <property type="term" value="P:protein transport by the Sec complex"/>
    <property type="evidence" value="ECO:0007669"/>
    <property type="project" value="TreeGrafter"/>
</dbReference>
<keyword evidence="9 12" id="KW-0811">Translocation</keyword>
<comment type="function">
    <text evidence="11 12">Involved in protein export. Participates in an early event of protein translocation.</text>
</comment>
<dbReference type="AlphaFoldDB" id="A0A0M2R4X5"/>
<evidence type="ECO:0000256" key="9">
    <source>
        <dbReference type="ARBA" id="ARBA00023010"/>
    </source>
</evidence>
<keyword evidence="8 12" id="KW-1133">Transmembrane helix</keyword>
<dbReference type="RefSeq" id="WP_046509783.1">
    <property type="nucleotide sequence ID" value="NZ_CBDDLU010000009.1"/>
</dbReference>
<evidence type="ECO:0000256" key="2">
    <source>
        <dbReference type="ARBA" id="ARBA00008445"/>
    </source>
</evidence>
<feature type="transmembrane region" description="Helical" evidence="12">
    <location>
        <begin position="56"/>
        <end position="78"/>
    </location>
</feature>
<dbReference type="GO" id="GO:0065002">
    <property type="term" value="P:intracellular protein transmembrane transport"/>
    <property type="evidence" value="ECO:0007669"/>
    <property type="project" value="TreeGrafter"/>
</dbReference>
<sequence>MNNVLLVIHLLITLSLIGVVLVQKSEGGALGMGGSGAGGGSGGFGGFLTGQSTANLLTRTTAILAAAFIASSLLLTILADTGRTTSSITDGITVPAIETETEQPVAPPVSE</sequence>
<dbReference type="Pfam" id="PF03840">
    <property type="entry name" value="SecG"/>
    <property type="match status" value="1"/>
</dbReference>
<evidence type="ECO:0000256" key="10">
    <source>
        <dbReference type="ARBA" id="ARBA00023136"/>
    </source>
</evidence>
<evidence type="ECO:0000256" key="6">
    <source>
        <dbReference type="ARBA" id="ARBA00022692"/>
    </source>
</evidence>
<keyword evidence="10 12" id="KW-0472">Membrane</keyword>
<keyword evidence="7 12" id="KW-0653">Protein transport</keyword>
<accession>A0A0M2R4X5</accession>
<dbReference type="GO" id="GO:0015450">
    <property type="term" value="F:protein-transporting ATPase activity"/>
    <property type="evidence" value="ECO:0007669"/>
    <property type="project" value="UniProtKB-UniRule"/>
</dbReference>
<gene>
    <name evidence="13" type="ORF">WH95_18085</name>
</gene>